<accession>A0A382JZF3</accession>
<organism evidence="1">
    <name type="scientific">marine metagenome</name>
    <dbReference type="NCBI Taxonomy" id="408172"/>
    <lineage>
        <taxon>unclassified sequences</taxon>
        <taxon>metagenomes</taxon>
        <taxon>ecological metagenomes</taxon>
    </lineage>
</organism>
<protein>
    <submittedName>
        <fullName evidence="1">Uncharacterized protein</fullName>
    </submittedName>
</protein>
<proteinExistence type="predicted"/>
<sequence>MKKYIIIILLLVAGLMFVFDPFNWWPMPEIGIPCNPMSLQPRCTGKINFF</sequence>
<gene>
    <name evidence="1" type="ORF">METZ01_LOCUS269809</name>
</gene>
<reference evidence="1" key="1">
    <citation type="submission" date="2018-05" db="EMBL/GenBank/DDBJ databases">
        <authorList>
            <person name="Lanie J.A."/>
            <person name="Ng W.-L."/>
            <person name="Kazmierczak K.M."/>
            <person name="Andrzejewski T.M."/>
            <person name="Davidsen T.M."/>
            <person name="Wayne K.J."/>
            <person name="Tettelin H."/>
            <person name="Glass J.I."/>
            <person name="Rusch D."/>
            <person name="Podicherti R."/>
            <person name="Tsui H.-C.T."/>
            <person name="Winkler M.E."/>
        </authorList>
    </citation>
    <scope>NUCLEOTIDE SEQUENCE</scope>
</reference>
<name>A0A382JZF3_9ZZZZ</name>
<dbReference type="AlphaFoldDB" id="A0A382JZF3"/>
<evidence type="ECO:0000313" key="1">
    <source>
        <dbReference type="EMBL" id="SVC16955.1"/>
    </source>
</evidence>
<dbReference type="EMBL" id="UINC01077129">
    <property type="protein sequence ID" value="SVC16955.1"/>
    <property type="molecule type" value="Genomic_DNA"/>
</dbReference>